<dbReference type="EMBL" id="BARV01030034">
    <property type="protein sequence ID" value="GAI36760.1"/>
    <property type="molecule type" value="Genomic_DNA"/>
</dbReference>
<reference evidence="1" key="1">
    <citation type="journal article" date="2014" name="Front. Microbiol.">
        <title>High frequency of phylogenetically diverse reductive dehalogenase-homologous genes in deep subseafloor sedimentary metagenomes.</title>
        <authorList>
            <person name="Kawai M."/>
            <person name="Futagami T."/>
            <person name="Toyoda A."/>
            <person name="Takaki Y."/>
            <person name="Nishi S."/>
            <person name="Hori S."/>
            <person name="Arai W."/>
            <person name="Tsubouchi T."/>
            <person name="Morono Y."/>
            <person name="Uchiyama I."/>
            <person name="Ito T."/>
            <person name="Fujiyama A."/>
            <person name="Inagaki F."/>
            <person name="Takami H."/>
        </authorList>
    </citation>
    <scope>NUCLEOTIDE SEQUENCE</scope>
    <source>
        <strain evidence="1">Expedition CK06-06</strain>
    </source>
</reference>
<evidence type="ECO:0000313" key="1">
    <source>
        <dbReference type="EMBL" id="GAI36760.1"/>
    </source>
</evidence>
<gene>
    <name evidence="1" type="ORF">S06H3_47774</name>
</gene>
<name>X1PCL2_9ZZZZ</name>
<accession>X1PCL2</accession>
<dbReference type="AlphaFoldDB" id="X1PCL2"/>
<sequence>MNFQMFQAMMISLGLSDFHLFNALYPLQQMHIFNLLVKYGGGILDMRGSIGGQTHARNRFGSYIRARTSPVNPKSSRQVGARIMMMYLAEQWRESPMDNAKREAWATYAAGVDWRNKVDQVVHLTGFNMFIRSNAALIRAGGTLVTDGPPDIGLPPGDPDFYCRFGESG</sequence>
<proteinExistence type="predicted"/>
<feature type="non-terminal residue" evidence="1">
    <location>
        <position position="169"/>
    </location>
</feature>
<comment type="caution">
    <text evidence="1">The sequence shown here is derived from an EMBL/GenBank/DDBJ whole genome shotgun (WGS) entry which is preliminary data.</text>
</comment>
<protein>
    <submittedName>
        <fullName evidence="1">Uncharacterized protein</fullName>
    </submittedName>
</protein>
<organism evidence="1">
    <name type="scientific">marine sediment metagenome</name>
    <dbReference type="NCBI Taxonomy" id="412755"/>
    <lineage>
        <taxon>unclassified sequences</taxon>
        <taxon>metagenomes</taxon>
        <taxon>ecological metagenomes</taxon>
    </lineage>
</organism>